<dbReference type="HOGENOM" id="CLU_032118_0_0_6"/>
<dbReference type="Pfam" id="PF11614">
    <property type="entry name" value="FixG_C"/>
    <property type="match status" value="1"/>
</dbReference>
<dbReference type="InterPro" id="IPR017900">
    <property type="entry name" value="4Fe4S_Fe_S_CS"/>
</dbReference>
<feature type="transmembrane region" description="Helical" evidence="7">
    <location>
        <begin position="199"/>
        <end position="218"/>
    </location>
</feature>
<dbReference type="PROSITE" id="PS00198">
    <property type="entry name" value="4FE4S_FER_1"/>
    <property type="match status" value="1"/>
</dbReference>
<evidence type="ECO:0000313" key="10">
    <source>
        <dbReference type="Proteomes" id="UP000009080"/>
    </source>
</evidence>
<feature type="transmembrane region" description="Helical" evidence="7">
    <location>
        <begin position="37"/>
        <end position="57"/>
    </location>
</feature>
<dbReference type="PANTHER" id="PTHR30176:SF3">
    <property type="entry name" value="FERREDOXIN-TYPE PROTEIN NAPH"/>
    <property type="match status" value="1"/>
</dbReference>
<reference evidence="9 10" key="1">
    <citation type="journal article" date="2009" name="PLoS ONE">
        <title>The complete genome of Teredinibacter turnerae T7901: an intracellular endosymbiont of marine wood-boring bivalves (shipworms).</title>
        <authorList>
            <person name="Yang J.C."/>
            <person name="Madupu R."/>
            <person name="Durkin A.S."/>
            <person name="Ekborg N.A."/>
            <person name="Pedamallu C.S."/>
            <person name="Hostetler J.B."/>
            <person name="Radune D."/>
            <person name="Toms B.S."/>
            <person name="Henrissat B."/>
            <person name="Coutinho P.M."/>
            <person name="Schwarz S."/>
            <person name="Field L."/>
            <person name="Trindade-Silva A.E."/>
            <person name="Soares C.A.G."/>
            <person name="Elshahawi S."/>
            <person name="Hanora A."/>
            <person name="Schmidt E.W."/>
            <person name="Haygood M.G."/>
            <person name="Posfai J."/>
            <person name="Benner J."/>
            <person name="Madinger C."/>
            <person name="Nove J."/>
            <person name="Anton B."/>
            <person name="Chaudhary K."/>
            <person name="Foster J."/>
            <person name="Holman A."/>
            <person name="Kumar S."/>
            <person name="Lessard P.A."/>
            <person name="Luyten Y.A."/>
            <person name="Slatko B."/>
            <person name="Wood N."/>
            <person name="Wu B."/>
            <person name="Teplitski M."/>
            <person name="Mougous J.D."/>
            <person name="Ward N."/>
            <person name="Eisen J.A."/>
            <person name="Badger J.H."/>
            <person name="Distel D.L."/>
        </authorList>
    </citation>
    <scope>NUCLEOTIDE SEQUENCE [LARGE SCALE GENOMIC DNA]</scope>
    <source>
        <strain evidence="10">ATCC 39867 / T7901</strain>
    </source>
</reference>
<keyword evidence="7" id="KW-0472">Membrane</keyword>
<feature type="transmembrane region" description="Helical" evidence="7">
    <location>
        <begin position="342"/>
        <end position="360"/>
    </location>
</feature>
<proteinExistence type="predicted"/>
<dbReference type="InterPro" id="IPR051684">
    <property type="entry name" value="Electron_Trans/Redox"/>
</dbReference>
<keyword evidence="6" id="KW-0411">Iron-sulfur</keyword>
<gene>
    <name evidence="9" type="primary">ccoG</name>
    <name evidence="9" type="ordered locus">TERTU_2993</name>
</gene>
<keyword evidence="2" id="KW-0004">4Fe-4S</keyword>
<feature type="transmembrane region" description="Helical" evidence="7">
    <location>
        <begin position="84"/>
        <end position="102"/>
    </location>
</feature>
<keyword evidence="1" id="KW-0813">Transport</keyword>
<evidence type="ECO:0000256" key="3">
    <source>
        <dbReference type="ARBA" id="ARBA00022723"/>
    </source>
</evidence>
<dbReference type="Gene3D" id="2.60.40.10">
    <property type="entry name" value="Immunoglobulins"/>
    <property type="match status" value="1"/>
</dbReference>
<protein>
    <submittedName>
        <fullName evidence="9">Cytochrome c oxidase accessory protein CcoG</fullName>
    </submittedName>
</protein>
<dbReference type="RefSeq" id="WP_015817242.1">
    <property type="nucleotide sequence ID" value="NC_012997.1"/>
</dbReference>
<keyword evidence="4" id="KW-0249">Electron transport</keyword>
<dbReference type="GO" id="GO:0046872">
    <property type="term" value="F:metal ion binding"/>
    <property type="evidence" value="ECO:0007669"/>
    <property type="project" value="UniProtKB-KW"/>
</dbReference>
<dbReference type="Proteomes" id="UP000009080">
    <property type="component" value="Chromosome"/>
</dbReference>
<dbReference type="InterPro" id="IPR014116">
    <property type="entry name" value="Cyt_c_oxidase_cbb3_FixG"/>
</dbReference>
<evidence type="ECO:0000313" key="9">
    <source>
        <dbReference type="EMBL" id="ACR11130.1"/>
    </source>
</evidence>
<dbReference type="SUPFAM" id="SSF54862">
    <property type="entry name" value="4Fe-4S ferredoxins"/>
    <property type="match status" value="1"/>
</dbReference>
<feature type="domain" description="4Fe-4S ferredoxin-type" evidence="8">
    <location>
        <begin position="260"/>
        <end position="293"/>
    </location>
</feature>
<sequence length="477" mass="54736">MSDKLSPEEEQPIRYRNLYEKPDKIYIRKISGFYQSIRRYTGIPLIVVFALLPWLTIDGRPAVLFDLPARQFHVLWLTFWPQDFMLLAWLLIISAFSLFAVTTSLGRVWCGFTCPQTVWTLIFFSVEHFFEGDRNKQVKLDNSPWNFNKIWRKTAKHAVWLAIAFATGATFIGYFLPVRELLSGMLPYWGESGILTFDIPPAAAFWTFFFTAATYLNAGYMREQVCKYMCPYARFQSVMYDNNTLAVYYDVARGEPRGARKPKDDPKEKGLGDCTDCSWCVQVCPVDIDIRDGLQYECINCGLCVDACNAVMDKMNYDRGLIRFTSEVELQTGKFRFFRPRVIGYVLAVVVMATAFIYTISSRTPLSVDVIRDRGARLYRINGDDVQNVYTVKINNMDNSAHSYTLTVSGDYPFRVVNYRKVEIMPGEVFTVPVRVAVERKSLDSEKARLVMTVTSLDDESLVATETTNFLGPVPRK</sequence>
<keyword evidence="7" id="KW-1133">Transmembrane helix</keyword>
<organism evidence="9 10">
    <name type="scientific">Teredinibacter turnerae (strain ATCC 39867 / T7901)</name>
    <dbReference type="NCBI Taxonomy" id="377629"/>
    <lineage>
        <taxon>Bacteria</taxon>
        <taxon>Pseudomonadati</taxon>
        <taxon>Pseudomonadota</taxon>
        <taxon>Gammaproteobacteria</taxon>
        <taxon>Cellvibrionales</taxon>
        <taxon>Cellvibrionaceae</taxon>
        <taxon>Teredinibacter</taxon>
    </lineage>
</organism>
<evidence type="ECO:0000256" key="7">
    <source>
        <dbReference type="SAM" id="Phobius"/>
    </source>
</evidence>
<feature type="transmembrane region" description="Helical" evidence="7">
    <location>
        <begin position="158"/>
        <end position="179"/>
    </location>
</feature>
<evidence type="ECO:0000256" key="5">
    <source>
        <dbReference type="ARBA" id="ARBA00023004"/>
    </source>
</evidence>
<dbReference type="Gene3D" id="1.10.1060.10">
    <property type="entry name" value="Alpha-helical ferredoxin"/>
    <property type="match status" value="1"/>
</dbReference>
<keyword evidence="10" id="KW-1185">Reference proteome</keyword>
<dbReference type="Pfam" id="PF13746">
    <property type="entry name" value="Fer4_18"/>
    <property type="match status" value="1"/>
</dbReference>
<keyword evidence="5" id="KW-0408">Iron</keyword>
<evidence type="ECO:0000256" key="2">
    <source>
        <dbReference type="ARBA" id="ARBA00022485"/>
    </source>
</evidence>
<dbReference type="PANTHER" id="PTHR30176">
    <property type="entry name" value="FERREDOXIN-TYPE PROTEIN NAPH"/>
    <property type="match status" value="1"/>
</dbReference>
<dbReference type="EMBL" id="CP001614">
    <property type="protein sequence ID" value="ACR11130.1"/>
    <property type="molecule type" value="Genomic_DNA"/>
</dbReference>
<evidence type="ECO:0000256" key="6">
    <source>
        <dbReference type="ARBA" id="ARBA00023014"/>
    </source>
</evidence>
<evidence type="ECO:0000256" key="1">
    <source>
        <dbReference type="ARBA" id="ARBA00022448"/>
    </source>
</evidence>
<dbReference type="AlphaFoldDB" id="C5BNJ7"/>
<dbReference type="Pfam" id="PF12801">
    <property type="entry name" value="Fer4_5"/>
    <property type="match status" value="1"/>
</dbReference>
<dbReference type="PROSITE" id="PS51379">
    <property type="entry name" value="4FE4S_FER_2"/>
    <property type="match status" value="1"/>
</dbReference>
<evidence type="ECO:0000259" key="8">
    <source>
        <dbReference type="PROSITE" id="PS51379"/>
    </source>
</evidence>
<keyword evidence="3" id="KW-0479">Metal-binding</keyword>
<evidence type="ECO:0000256" key="4">
    <source>
        <dbReference type="ARBA" id="ARBA00022982"/>
    </source>
</evidence>
<dbReference type="InterPro" id="IPR017896">
    <property type="entry name" value="4Fe4S_Fe-S-bd"/>
</dbReference>
<dbReference type="KEGG" id="ttu:TERTU_2993"/>
<dbReference type="NCBIfam" id="TIGR02745">
    <property type="entry name" value="ccoG_rdxA_fixG"/>
    <property type="match status" value="1"/>
</dbReference>
<dbReference type="GO" id="GO:0005886">
    <property type="term" value="C:plasma membrane"/>
    <property type="evidence" value="ECO:0007669"/>
    <property type="project" value="TreeGrafter"/>
</dbReference>
<dbReference type="InterPro" id="IPR009051">
    <property type="entry name" value="Helical_ferredxn"/>
</dbReference>
<dbReference type="InterPro" id="IPR032879">
    <property type="entry name" value="FixG_C"/>
</dbReference>
<dbReference type="GO" id="GO:0051539">
    <property type="term" value="F:4 iron, 4 sulfur cluster binding"/>
    <property type="evidence" value="ECO:0007669"/>
    <property type="project" value="UniProtKB-KW"/>
</dbReference>
<accession>C5BNJ7</accession>
<dbReference type="OrthoDB" id="9811700at2"/>
<keyword evidence="7" id="KW-0812">Transmembrane</keyword>
<dbReference type="STRING" id="377629.TERTU_2993"/>
<name>C5BNJ7_TERTT</name>
<dbReference type="eggNOG" id="COG0348">
    <property type="taxonomic scope" value="Bacteria"/>
</dbReference>
<dbReference type="InterPro" id="IPR013783">
    <property type="entry name" value="Ig-like_fold"/>
</dbReference>